<feature type="transmembrane region" description="Helical" evidence="1">
    <location>
        <begin position="56"/>
        <end position="84"/>
    </location>
</feature>
<evidence type="ECO:0000313" key="2">
    <source>
        <dbReference type="EMBL" id="MET1256133.1"/>
    </source>
</evidence>
<protein>
    <recommendedName>
        <fullName evidence="4">DUF1449 family protein</fullName>
    </recommendedName>
</protein>
<keyword evidence="1" id="KW-0812">Transmembrane</keyword>
<feature type="transmembrane region" description="Helical" evidence="1">
    <location>
        <begin position="14"/>
        <end position="35"/>
    </location>
</feature>
<keyword evidence="1" id="KW-0472">Membrane</keyword>
<reference evidence="2 3" key="1">
    <citation type="submission" date="2024-06" db="EMBL/GenBank/DDBJ databases">
        <authorList>
            <person name="Li F."/>
        </authorList>
    </citation>
    <scope>NUCLEOTIDE SEQUENCE [LARGE SCALE GENOMIC DNA]</scope>
    <source>
        <strain evidence="2 3">GXAS 311</strain>
    </source>
</reference>
<evidence type="ECO:0000256" key="1">
    <source>
        <dbReference type="SAM" id="Phobius"/>
    </source>
</evidence>
<accession>A0ABV2BWG2</accession>
<gene>
    <name evidence="2" type="ORF">ABVT43_13415</name>
</gene>
<evidence type="ECO:0000313" key="3">
    <source>
        <dbReference type="Proteomes" id="UP001548189"/>
    </source>
</evidence>
<dbReference type="Proteomes" id="UP001548189">
    <property type="component" value="Unassembled WGS sequence"/>
</dbReference>
<dbReference type="RefSeq" id="WP_353896718.1">
    <property type="nucleotide sequence ID" value="NZ_JBEVCJ010000017.1"/>
</dbReference>
<feature type="transmembrane region" description="Helical" evidence="1">
    <location>
        <begin position="104"/>
        <end position="126"/>
    </location>
</feature>
<name>A0ABV2BWG2_9GAMM</name>
<organism evidence="2 3">
    <name type="scientific">Aliikangiella maris</name>
    <dbReference type="NCBI Taxonomy" id="3162458"/>
    <lineage>
        <taxon>Bacteria</taxon>
        <taxon>Pseudomonadati</taxon>
        <taxon>Pseudomonadota</taxon>
        <taxon>Gammaproteobacteria</taxon>
        <taxon>Oceanospirillales</taxon>
        <taxon>Pleioneaceae</taxon>
        <taxon>Aliikangiella</taxon>
    </lineage>
</organism>
<dbReference type="EMBL" id="JBEVCJ010000017">
    <property type="protein sequence ID" value="MET1256133.1"/>
    <property type="molecule type" value="Genomic_DNA"/>
</dbReference>
<sequence length="214" mass="23686">MDAFLINITSFPTAIYTTALIAVIGFWFLVMFGLFDIDALEIDIDLEVDVSQVGGVAGLLTTLGLTGVPVTFVLTMLVLNAWFICYFATLYIPELTGILGLIEIIVKVIIGILSFLLSLPVTAILIRPLRRMFRRVYQNATTSLIGKHCRIRSSRVDDKFGEAECSINGASLIIKVRSDSHTTFSQGETAVIVEHEPLKNTYQIVSQKEFNSSF</sequence>
<evidence type="ECO:0008006" key="4">
    <source>
        <dbReference type="Google" id="ProtNLM"/>
    </source>
</evidence>
<proteinExistence type="predicted"/>
<keyword evidence="3" id="KW-1185">Reference proteome</keyword>
<keyword evidence="1" id="KW-1133">Transmembrane helix</keyword>
<comment type="caution">
    <text evidence="2">The sequence shown here is derived from an EMBL/GenBank/DDBJ whole genome shotgun (WGS) entry which is preliminary data.</text>
</comment>